<keyword evidence="3" id="KW-1185">Reference proteome</keyword>
<dbReference type="PATRIC" id="fig|1122985.7.peg.1249"/>
<gene>
    <name evidence="2" type="ORF">HMPREF1991_01203</name>
</gene>
<accession>A0A069QIS7</accession>
<reference evidence="2 3" key="1">
    <citation type="submission" date="2013-08" db="EMBL/GenBank/DDBJ databases">
        <authorList>
            <person name="Weinstock G."/>
            <person name="Sodergren E."/>
            <person name="Wylie T."/>
            <person name="Fulton L."/>
            <person name="Fulton R."/>
            <person name="Fronick C."/>
            <person name="O'Laughlin M."/>
            <person name="Godfrey J."/>
            <person name="Miner T."/>
            <person name="Herter B."/>
            <person name="Appelbaum E."/>
            <person name="Cordes M."/>
            <person name="Lek S."/>
            <person name="Wollam A."/>
            <person name="Pepin K.H."/>
            <person name="Palsikar V.B."/>
            <person name="Mitreva M."/>
            <person name="Wilson R.K."/>
        </authorList>
    </citation>
    <scope>NUCLEOTIDE SEQUENCE [LARGE SCALE GENOMIC DNA]</scope>
    <source>
        <strain evidence="2 3">ATCC 15930</strain>
    </source>
</reference>
<proteinExistence type="predicted"/>
<comment type="caution">
    <text evidence="2">The sequence shown here is derived from an EMBL/GenBank/DDBJ whole genome shotgun (WGS) entry which is preliminary data.</text>
</comment>
<dbReference type="AlphaFoldDB" id="A0A069QIS7"/>
<dbReference type="HOGENOM" id="CLU_3102207_0_0_10"/>
<protein>
    <submittedName>
        <fullName evidence="2">Uncharacterized protein</fullName>
    </submittedName>
</protein>
<dbReference type="Proteomes" id="UP000027442">
    <property type="component" value="Unassembled WGS sequence"/>
</dbReference>
<dbReference type="EMBL" id="JNGW01000047">
    <property type="protein sequence ID" value="KDR52705.1"/>
    <property type="molecule type" value="Genomic_DNA"/>
</dbReference>
<sequence>MSFYVHLQGKTAHFDSTPAQQRATRNVVFGGITICSYLILFKKHRFYPQFT</sequence>
<keyword evidence="1" id="KW-0472">Membrane</keyword>
<keyword evidence="1" id="KW-0812">Transmembrane</keyword>
<organism evidence="2 3">
    <name type="scientific">Hoylesella loescheii DSM 19665 = JCM 12249 = ATCC 15930</name>
    <dbReference type="NCBI Taxonomy" id="1122985"/>
    <lineage>
        <taxon>Bacteria</taxon>
        <taxon>Pseudomonadati</taxon>
        <taxon>Bacteroidota</taxon>
        <taxon>Bacteroidia</taxon>
        <taxon>Bacteroidales</taxon>
        <taxon>Prevotellaceae</taxon>
        <taxon>Hoylesella</taxon>
    </lineage>
</organism>
<name>A0A069QIS7_HOYLO</name>
<feature type="transmembrane region" description="Helical" evidence="1">
    <location>
        <begin position="23"/>
        <end position="41"/>
    </location>
</feature>
<keyword evidence="1" id="KW-1133">Transmembrane helix</keyword>
<evidence type="ECO:0000313" key="2">
    <source>
        <dbReference type="EMBL" id="KDR52705.1"/>
    </source>
</evidence>
<evidence type="ECO:0000256" key="1">
    <source>
        <dbReference type="SAM" id="Phobius"/>
    </source>
</evidence>
<evidence type="ECO:0000313" key="3">
    <source>
        <dbReference type="Proteomes" id="UP000027442"/>
    </source>
</evidence>